<gene>
    <name evidence="1" type="ORF">DXG03_002725</name>
</gene>
<dbReference type="GO" id="GO:0008240">
    <property type="term" value="F:tripeptidyl-peptidase activity"/>
    <property type="evidence" value="ECO:0007669"/>
    <property type="project" value="TreeGrafter"/>
</dbReference>
<dbReference type="EMBL" id="JABCKV010001815">
    <property type="protein sequence ID" value="KAG5639871.1"/>
    <property type="molecule type" value="Genomic_DNA"/>
</dbReference>
<dbReference type="AlphaFoldDB" id="A0A9P7K9H6"/>
<dbReference type="InterPro" id="IPR050819">
    <property type="entry name" value="Tripeptidyl-peptidase_I"/>
</dbReference>
<dbReference type="OrthoDB" id="409122at2759"/>
<dbReference type="InterPro" id="IPR036852">
    <property type="entry name" value="Peptidase_S8/S53_dom_sf"/>
</dbReference>
<evidence type="ECO:0000313" key="2">
    <source>
        <dbReference type="Proteomes" id="UP000775547"/>
    </source>
</evidence>
<name>A0A9P7K9H6_9AGAR</name>
<dbReference type="PANTHER" id="PTHR14218">
    <property type="entry name" value="PROTEASE S8 TRIPEPTIDYL PEPTIDASE I CLN2"/>
    <property type="match status" value="1"/>
</dbReference>
<organism evidence="1 2">
    <name type="scientific">Asterophora parasitica</name>
    <dbReference type="NCBI Taxonomy" id="117018"/>
    <lineage>
        <taxon>Eukaryota</taxon>
        <taxon>Fungi</taxon>
        <taxon>Dikarya</taxon>
        <taxon>Basidiomycota</taxon>
        <taxon>Agaricomycotina</taxon>
        <taxon>Agaricomycetes</taxon>
        <taxon>Agaricomycetidae</taxon>
        <taxon>Agaricales</taxon>
        <taxon>Tricholomatineae</taxon>
        <taxon>Lyophyllaceae</taxon>
        <taxon>Asterophora</taxon>
    </lineage>
</organism>
<dbReference type="Proteomes" id="UP000775547">
    <property type="component" value="Unassembled WGS sequence"/>
</dbReference>
<reference evidence="1" key="2">
    <citation type="submission" date="2021-10" db="EMBL/GenBank/DDBJ databases">
        <title>Phylogenomics reveals ancestral predisposition of the termite-cultivated fungus Termitomyces towards a domesticated lifestyle.</title>
        <authorList>
            <person name="Auxier B."/>
            <person name="Grum-Grzhimaylo A."/>
            <person name="Cardenas M.E."/>
            <person name="Lodge J.D."/>
            <person name="Laessoe T."/>
            <person name="Pedersen O."/>
            <person name="Smith M.E."/>
            <person name="Kuyper T.W."/>
            <person name="Franco-Molano E.A."/>
            <person name="Baroni T.J."/>
            <person name="Aanen D.K."/>
        </authorList>
    </citation>
    <scope>NUCLEOTIDE SEQUENCE</scope>
    <source>
        <strain evidence="1">AP01</strain>
        <tissue evidence="1">Mycelium</tissue>
    </source>
</reference>
<dbReference type="GO" id="GO:0006508">
    <property type="term" value="P:proteolysis"/>
    <property type="evidence" value="ECO:0007669"/>
    <property type="project" value="InterPro"/>
</dbReference>
<dbReference type="GO" id="GO:0004252">
    <property type="term" value="F:serine-type endopeptidase activity"/>
    <property type="evidence" value="ECO:0007669"/>
    <property type="project" value="InterPro"/>
</dbReference>
<dbReference type="PANTHER" id="PTHR14218:SF15">
    <property type="entry name" value="TRIPEPTIDYL-PEPTIDASE 1"/>
    <property type="match status" value="1"/>
</dbReference>
<proteinExistence type="predicted"/>
<sequence>MFALWKGLKTTLHYEDHIEELPTVNSLVSAPKIKLASGISVDPACNTSITISCLQQLYNIGGYRAKAPQKNGIGITGYLEEFANKEDLKSFYLDQRPEAVNSTYKFISVNGGLNNQTLKDAGVEANLDTQFAFGLSYPTPGTFWSTAGSPPFKPDVPGEENSNGLYGHSPVSGRWLTDFRRLQSHMSKYV</sequence>
<comment type="caution">
    <text evidence="1">The sequence shown here is derived from an EMBL/GenBank/DDBJ whole genome shotgun (WGS) entry which is preliminary data.</text>
</comment>
<accession>A0A9P7K9H6</accession>
<dbReference type="Gene3D" id="3.40.50.200">
    <property type="entry name" value="Peptidase S8/S53 domain"/>
    <property type="match status" value="1"/>
</dbReference>
<evidence type="ECO:0000313" key="1">
    <source>
        <dbReference type="EMBL" id="KAG5639871.1"/>
    </source>
</evidence>
<keyword evidence="2" id="KW-1185">Reference proteome</keyword>
<reference evidence="1" key="1">
    <citation type="submission" date="2020-07" db="EMBL/GenBank/DDBJ databases">
        <authorList>
            <person name="Nieuwenhuis M."/>
            <person name="Van De Peppel L.J.J."/>
        </authorList>
    </citation>
    <scope>NUCLEOTIDE SEQUENCE</scope>
    <source>
        <strain evidence="1">AP01</strain>
        <tissue evidence="1">Mycelium</tissue>
    </source>
</reference>
<protein>
    <submittedName>
        <fullName evidence="1">Uncharacterized protein</fullName>
    </submittedName>
</protein>